<comment type="caution">
    <text evidence="1">The sequence shown here is derived from an EMBL/GenBank/DDBJ whole genome shotgun (WGS) entry which is preliminary data.</text>
</comment>
<proteinExistence type="predicted"/>
<accession>A0AAD9BUJ3</accession>
<dbReference type="EMBL" id="JASDAP010000017">
    <property type="protein sequence ID" value="KAK1889198.1"/>
    <property type="molecule type" value="Genomic_DNA"/>
</dbReference>
<feature type="non-terminal residue" evidence="1">
    <location>
        <position position="87"/>
    </location>
</feature>
<name>A0AAD9BUJ3_DISEL</name>
<evidence type="ECO:0000313" key="1">
    <source>
        <dbReference type="EMBL" id="KAK1889198.1"/>
    </source>
</evidence>
<keyword evidence="2" id="KW-1185">Reference proteome</keyword>
<protein>
    <submittedName>
        <fullName evidence="1">Protein Jade-3</fullName>
    </submittedName>
</protein>
<feature type="non-terminal residue" evidence="1">
    <location>
        <position position="1"/>
    </location>
</feature>
<reference evidence="1" key="1">
    <citation type="submission" date="2023-04" db="EMBL/GenBank/DDBJ databases">
        <title>Chromosome-level genome of Chaenocephalus aceratus.</title>
        <authorList>
            <person name="Park H."/>
        </authorList>
    </citation>
    <scope>NUCLEOTIDE SEQUENCE</scope>
    <source>
        <strain evidence="1">DE</strain>
        <tissue evidence="1">Muscle</tissue>
    </source>
</reference>
<dbReference type="AlphaFoldDB" id="A0AAD9BUJ3"/>
<sequence>VCSLAAGAWGGWRSLNAALKVPDSPPTDPPPSVAWLSGRLGFVSSQIKTRRFVKIDFPLIWQPGTKRSLQVVLLICSYLPGDSFGGG</sequence>
<gene>
    <name evidence="1" type="ORF">KUDE01_013875</name>
</gene>
<dbReference type="Proteomes" id="UP001228049">
    <property type="component" value="Unassembled WGS sequence"/>
</dbReference>
<evidence type="ECO:0000313" key="2">
    <source>
        <dbReference type="Proteomes" id="UP001228049"/>
    </source>
</evidence>
<organism evidence="1 2">
    <name type="scientific">Dissostichus eleginoides</name>
    <name type="common">Patagonian toothfish</name>
    <name type="synonym">Dissostichus amissus</name>
    <dbReference type="NCBI Taxonomy" id="100907"/>
    <lineage>
        <taxon>Eukaryota</taxon>
        <taxon>Metazoa</taxon>
        <taxon>Chordata</taxon>
        <taxon>Craniata</taxon>
        <taxon>Vertebrata</taxon>
        <taxon>Euteleostomi</taxon>
        <taxon>Actinopterygii</taxon>
        <taxon>Neopterygii</taxon>
        <taxon>Teleostei</taxon>
        <taxon>Neoteleostei</taxon>
        <taxon>Acanthomorphata</taxon>
        <taxon>Eupercaria</taxon>
        <taxon>Perciformes</taxon>
        <taxon>Notothenioidei</taxon>
        <taxon>Nototheniidae</taxon>
        <taxon>Dissostichus</taxon>
    </lineage>
</organism>